<evidence type="ECO:0000256" key="2">
    <source>
        <dbReference type="ARBA" id="ARBA00009760"/>
    </source>
</evidence>
<keyword evidence="3 5" id="KW-0659">Purine metabolism</keyword>
<comment type="catalytic activity">
    <reaction evidence="5 6">
        <text>urate + O2 + H2O = 5-hydroxyisourate + H2O2</text>
        <dbReference type="Rhea" id="RHEA:21368"/>
        <dbReference type="ChEBI" id="CHEBI:15377"/>
        <dbReference type="ChEBI" id="CHEBI:15379"/>
        <dbReference type="ChEBI" id="CHEBI:16240"/>
        <dbReference type="ChEBI" id="CHEBI:17775"/>
        <dbReference type="ChEBI" id="CHEBI:18072"/>
        <dbReference type="EC" id="1.7.3.3"/>
    </reaction>
</comment>
<sequence>MTHPESTANPEIVLGPNQYGKAEVRVVRINRETPVHEIRDLNVTSFLRGDFAGTFLTGDNSKVIATDTQKNTVYAFAKKHGITTPEAFLLTLGRHFLAYEEVSGGRWTADSYPWERITVDGAPHEHSFVRSKQEVRTAAVTIADGVEYVLGGFKDLTVLKSTGAEFHGYPRDEYTTLPETTDRIMATDIAARWLYADDVDPLTADLDSLYAQIKRITCEKFATVHSLSLQQTLYAAGQAVLESLPQIEDIRYAMPNNHHYVVDLERFGLENNNEVFEAGVLPYGLMNASVTRRGAAPKPAAWDWIGDFI</sequence>
<comment type="pathway">
    <text evidence="1 5">Purine metabolism; urate degradation; (S)-allantoin from urate: step 1/3.</text>
</comment>
<dbReference type="SUPFAM" id="SSF55620">
    <property type="entry name" value="Tetrahydrobiopterin biosynthesis enzymes-like"/>
    <property type="match status" value="2"/>
</dbReference>
<accession>A0ABU1FWK1</accession>
<dbReference type="PANTHER" id="PTHR42874:SF1">
    <property type="entry name" value="URICASE"/>
    <property type="match status" value="1"/>
</dbReference>
<dbReference type="InterPro" id="IPR002042">
    <property type="entry name" value="Uricase"/>
</dbReference>
<evidence type="ECO:0000256" key="5">
    <source>
        <dbReference type="PIRNR" id="PIRNR000241"/>
    </source>
</evidence>
<evidence type="ECO:0000256" key="6">
    <source>
        <dbReference type="RuleBase" id="RU004455"/>
    </source>
</evidence>
<dbReference type="NCBIfam" id="TIGR03383">
    <property type="entry name" value="urate_oxi"/>
    <property type="match status" value="1"/>
</dbReference>
<protein>
    <recommendedName>
        <fullName evidence="5 6">Uricase</fullName>
        <ecNumber evidence="5 6">1.7.3.3</ecNumber>
    </recommendedName>
    <alternativeName>
        <fullName evidence="5">Urate oxidase</fullName>
    </alternativeName>
</protein>
<evidence type="ECO:0000256" key="1">
    <source>
        <dbReference type="ARBA" id="ARBA00004831"/>
    </source>
</evidence>
<evidence type="ECO:0000256" key="3">
    <source>
        <dbReference type="ARBA" id="ARBA00022631"/>
    </source>
</evidence>
<comment type="function">
    <text evidence="5 6">Catalyzes the oxidation of uric acid to 5-hydroxyisourate, which is further processed to form (S)-allantoin.</text>
</comment>
<proteinExistence type="inferred from homology"/>
<organism evidence="7 8">
    <name type="scientific">Nesterenkonia flava</name>
    <dbReference type="NCBI Taxonomy" id="469799"/>
    <lineage>
        <taxon>Bacteria</taxon>
        <taxon>Bacillati</taxon>
        <taxon>Actinomycetota</taxon>
        <taxon>Actinomycetes</taxon>
        <taxon>Micrococcales</taxon>
        <taxon>Micrococcaceae</taxon>
        <taxon>Nesterenkonia</taxon>
    </lineage>
</organism>
<reference evidence="8" key="1">
    <citation type="submission" date="2023-07" db="EMBL/GenBank/DDBJ databases">
        <title>Description of three actinobacteria isolated from air of manufacturing shop in a pharmaceutical factory.</title>
        <authorList>
            <person name="Zhang D.-F."/>
        </authorList>
    </citation>
    <scope>NUCLEOTIDE SEQUENCE [LARGE SCALE GENOMIC DNA]</scope>
    <source>
        <strain evidence="8">CCTCC AB 207010</strain>
    </source>
</reference>
<gene>
    <name evidence="7" type="primary">pucL</name>
    <name evidence="7" type="ORF">RH857_10295</name>
</gene>
<keyword evidence="8" id="KW-1185">Reference proteome</keyword>
<evidence type="ECO:0000313" key="8">
    <source>
        <dbReference type="Proteomes" id="UP001260872"/>
    </source>
</evidence>
<dbReference type="EC" id="1.7.3.3" evidence="5 6"/>
<dbReference type="PRINTS" id="PR00093">
    <property type="entry name" value="URICASE"/>
</dbReference>
<dbReference type="RefSeq" id="WP_310537892.1">
    <property type="nucleotide sequence ID" value="NZ_BAAAOC010000004.1"/>
</dbReference>
<dbReference type="Gene3D" id="3.10.270.10">
    <property type="entry name" value="Urate Oxidase"/>
    <property type="match status" value="1"/>
</dbReference>
<evidence type="ECO:0000256" key="4">
    <source>
        <dbReference type="ARBA" id="ARBA00023002"/>
    </source>
</evidence>
<dbReference type="EMBL" id="JAVKGT010000027">
    <property type="protein sequence ID" value="MDR5712518.1"/>
    <property type="molecule type" value="Genomic_DNA"/>
</dbReference>
<dbReference type="Proteomes" id="UP001260872">
    <property type="component" value="Unassembled WGS sequence"/>
</dbReference>
<name>A0ABU1FWK1_9MICC</name>
<dbReference type="PANTHER" id="PTHR42874">
    <property type="entry name" value="URICASE"/>
    <property type="match status" value="1"/>
</dbReference>
<keyword evidence="4 5" id="KW-0560">Oxidoreductase</keyword>
<comment type="similarity">
    <text evidence="2 5 6">Belongs to the uricase family.</text>
</comment>
<dbReference type="Pfam" id="PF01014">
    <property type="entry name" value="Uricase"/>
    <property type="match status" value="2"/>
</dbReference>
<dbReference type="PIRSF" id="PIRSF000241">
    <property type="entry name" value="Urate_oxidase"/>
    <property type="match status" value="1"/>
</dbReference>
<evidence type="ECO:0000313" key="7">
    <source>
        <dbReference type="EMBL" id="MDR5712518.1"/>
    </source>
</evidence>
<comment type="caution">
    <text evidence="7">The sequence shown here is derived from an EMBL/GenBank/DDBJ whole genome shotgun (WGS) entry which is preliminary data.</text>
</comment>